<dbReference type="InterPro" id="IPR004919">
    <property type="entry name" value="GmrSD_N"/>
</dbReference>
<organism evidence="2">
    <name type="scientific">termite gut metagenome</name>
    <dbReference type="NCBI Taxonomy" id="433724"/>
    <lineage>
        <taxon>unclassified sequences</taxon>
        <taxon>metagenomes</taxon>
        <taxon>organismal metagenomes</taxon>
    </lineage>
</organism>
<evidence type="ECO:0000313" key="2">
    <source>
        <dbReference type="EMBL" id="KAA6341717.1"/>
    </source>
</evidence>
<protein>
    <recommendedName>
        <fullName evidence="1">GmrSD restriction endonucleases N-terminal domain-containing protein</fullName>
    </recommendedName>
</protein>
<evidence type="ECO:0000259" key="1">
    <source>
        <dbReference type="Pfam" id="PF03235"/>
    </source>
</evidence>
<proteinExistence type="predicted"/>
<dbReference type="PANTHER" id="PTHR39639">
    <property type="entry name" value="CHROMOSOME 16, WHOLE GENOME SHOTGUN SEQUENCE"/>
    <property type="match status" value="1"/>
</dbReference>
<accession>A0A5J4S6K5</accession>
<dbReference type="EMBL" id="SNRY01000370">
    <property type="protein sequence ID" value="KAA6341717.1"/>
    <property type="molecule type" value="Genomic_DNA"/>
</dbReference>
<name>A0A5J4S6K5_9ZZZZ</name>
<dbReference type="AlphaFoldDB" id="A0A5J4S6K5"/>
<reference evidence="2" key="1">
    <citation type="submission" date="2019-03" db="EMBL/GenBank/DDBJ databases">
        <title>Single cell metagenomics reveals metabolic interactions within the superorganism composed of flagellate Streblomastix strix and complex community of Bacteroidetes bacteria on its surface.</title>
        <authorList>
            <person name="Treitli S.C."/>
            <person name="Kolisko M."/>
            <person name="Husnik F."/>
            <person name="Keeling P."/>
            <person name="Hampl V."/>
        </authorList>
    </citation>
    <scope>NUCLEOTIDE SEQUENCE</scope>
    <source>
        <strain evidence="2">STM</strain>
    </source>
</reference>
<feature type="domain" description="GmrSD restriction endonucleases N-terminal" evidence="1">
    <location>
        <begin position="32"/>
        <end position="177"/>
    </location>
</feature>
<dbReference type="PANTHER" id="PTHR39639:SF1">
    <property type="entry name" value="DUF262 DOMAIN-CONTAINING PROTEIN"/>
    <property type="match status" value="1"/>
</dbReference>
<comment type="caution">
    <text evidence="2">The sequence shown here is derived from an EMBL/GenBank/DDBJ whole genome shotgun (WGS) entry which is preliminary data.</text>
</comment>
<gene>
    <name evidence="2" type="ORF">EZS27_010506</name>
</gene>
<sequence length="344" mass="40579">MKNIAEQNEAELQILEEKEPVSFDTREYPVEVLIDKYSADEFFIPTYQRNFVWEEDKEKMSKFIESVILDLPIPYLFFADDGETGKLEIVDGSQRIRTLNSFKNDEFELEGLEKLDLLNGFRFSDLPESRRRRFLRKTLRSIELTEKASSDVRRDLFARINTKPYDLSPMEIRKGLYDGDFYNFIDRCSNDELFVKLCPLSEKTRNRGDAQELVLRYFAYADNYQNFIHSVEDFMDDYMKDKHNSFDENAMKIQFDTMLQFVDNNFPYGFRKGENYNTVAKVRFEAISIGVTLALREREGLDTQNISTWLSSKEFKEQTTSGSANNRNKVVGRIEFVKNKLLRQ</sequence>
<dbReference type="Pfam" id="PF03235">
    <property type="entry name" value="GmrSD_N"/>
    <property type="match status" value="1"/>
</dbReference>